<dbReference type="EMBL" id="KN818132">
    <property type="protein sequence ID" value="KJA12572.1"/>
    <property type="molecule type" value="Genomic_DNA"/>
</dbReference>
<dbReference type="Gene3D" id="1.25.40.10">
    <property type="entry name" value="Tetratricopeptide repeat domain"/>
    <property type="match status" value="1"/>
</dbReference>
<keyword evidence="3" id="KW-1185">Reference proteome</keyword>
<sequence>MYTSRAVLSASAAYAADDIYPLRRREAAPALEQIKLEQIKARSKCFAPKVLRDPPMTRSRGYERRTTDVFQDFDDDADDDARTRRRTSTSGAWYALMQHLYDTAAFWGDKILSWTNDANDAFWLAQTYFMTHQHAITHGFEVVIFEQTSELKLGGIWANVNATSGLQLDSLLYRFHPTTNGFPSTSKGKARDHDTSQLMLSKPRLPMGPGGIIELPEEMQDRVSRLVDMSPLDEQEPKDYGQVEGFDAEGEGEARAFT</sequence>
<evidence type="ECO:0000313" key="2">
    <source>
        <dbReference type="EMBL" id="KJA12572.1"/>
    </source>
</evidence>
<dbReference type="Proteomes" id="UP000054270">
    <property type="component" value="Unassembled WGS sequence"/>
</dbReference>
<name>A0A0D2KDC3_HYPSF</name>
<organism evidence="2 3">
    <name type="scientific">Hypholoma sublateritium (strain FD-334 SS-4)</name>
    <dbReference type="NCBI Taxonomy" id="945553"/>
    <lineage>
        <taxon>Eukaryota</taxon>
        <taxon>Fungi</taxon>
        <taxon>Dikarya</taxon>
        <taxon>Basidiomycota</taxon>
        <taxon>Agaricomycotina</taxon>
        <taxon>Agaricomycetes</taxon>
        <taxon>Agaricomycetidae</taxon>
        <taxon>Agaricales</taxon>
        <taxon>Agaricineae</taxon>
        <taxon>Strophariaceae</taxon>
        <taxon>Hypholoma</taxon>
    </lineage>
</organism>
<gene>
    <name evidence="2" type="ORF">HYPSUDRAFT_210376</name>
</gene>
<dbReference type="Pfam" id="PF12895">
    <property type="entry name" value="ANAPC3"/>
    <property type="match status" value="1"/>
</dbReference>
<dbReference type="InterPro" id="IPR011990">
    <property type="entry name" value="TPR-like_helical_dom_sf"/>
</dbReference>
<evidence type="ECO:0000313" key="3">
    <source>
        <dbReference type="Proteomes" id="UP000054270"/>
    </source>
</evidence>
<dbReference type="OrthoDB" id="10006270at2759"/>
<accession>A0A0D2KDC3</accession>
<feature type="non-terminal residue" evidence="2">
    <location>
        <position position="258"/>
    </location>
</feature>
<dbReference type="STRING" id="945553.A0A0D2KDC3"/>
<feature type="region of interest" description="Disordered" evidence="1">
    <location>
        <begin position="230"/>
        <end position="258"/>
    </location>
</feature>
<proteinExistence type="predicted"/>
<reference evidence="3" key="1">
    <citation type="submission" date="2014-04" db="EMBL/GenBank/DDBJ databases">
        <title>Evolutionary Origins and Diversification of the Mycorrhizal Mutualists.</title>
        <authorList>
            <consortium name="DOE Joint Genome Institute"/>
            <consortium name="Mycorrhizal Genomics Consortium"/>
            <person name="Kohler A."/>
            <person name="Kuo A."/>
            <person name="Nagy L.G."/>
            <person name="Floudas D."/>
            <person name="Copeland A."/>
            <person name="Barry K.W."/>
            <person name="Cichocki N."/>
            <person name="Veneault-Fourrey C."/>
            <person name="LaButti K."/>
            <person name="Lindquist E.A."/>
            <person name="Lipzen A."/>
            <person name="Lundell T."/>
            <person name="Morin E."/>
            <person name="Murat C."/>
            <person name="Riley R."/>
            <person name="Ohm R."/>
            <person name="Sun H."/>
            <person name="Tunlid A."/>
            <person name="Henrissat B."/>
            <person name="Grigoriev I.V."/>
            <person name="Hibbett D.S."/>
            <person name="Martin F."/>
        </authorList>
    </citation>
    <scope>NUCLEOTIDE SEQUENCE [LARGE SCALE GENOMIC DNA]</scope>
    <source>
        <strain evidence="3">FD-334 SS-4</strain>
    </source>
</reference>
<protein>
    <submittedName>
        <fullName evidence="2">Uncharacterized protein</fullName>
    </submittedName>
</protein>
<evidence type="ECO:0000256" key="1">
    <source>
        <dbReference type="SAM" id="MobiDB-lite"/>
    </source>
</evidence>
<dbReference type="AlphaFoldDB" id="A0A0D2KDC3"/>